<keyword evidence="5 7" id="KW-1133">Transmembrane helix</keyword>
<sequence length="325" mass="36802">MSLIKLKTRQSWENRYLKSKQDLISKPYSSTSIGSKAASWIFKIIVLGFFSLLIIFPFYFMITQSLTDKLWQTRQTTVVLFPIPFEEGGKAFHWNNFVAALEQGYLQSLVFTLGITFISILIRLFFSITLGYALSLKNWRGKAAFFGFFLSLLILPEIALLTGQYTVIVRMGWHVGAWTIIALIIPFAASIFFSYMYKNAFEAIPNSVKESSMLDGANGFKYFFNVALPMVKSTTWTVAILTAFASWNSYTWPALILAGSNSLWQPMNLWVFTTGKDASAELQILYTSIRMAATILAILPMLIIYFILRKRIMSAISRNGNATKG</sequence>
<dbReference type="RefSeq" id="WP_114190679.1">
    <property type="nucleotide sequence ID" value="NZ_CP029295.1"/>
</dbReference>
<evidence type="ECO:0000256" key="5">
    <source>
        <dbReference type="ARBA" id="ARBA00022989"/>
    </source>
</evidence>
<dbReference type="InterPro" id="IPR000515">
    <property type="entry name" value="MetI-like"/>
</dbReference>
<comment type="subcellular location">
    <subcellularLocation>
        <location evidence="1 7">Cell membrane</location>
        <topology evidence="1 7">Multi-pass membrane protein</topology>
    </subcellularLocation>
</comment>
<comment type="similarity">
    <text evidence="7">Belongs to the binding-protein-dependent transport system permease family.</text>
</comment>
<dbReference type="CDD" id="cd06261">
    <property type="entry name" value="TM_PBP2"/>
    <property type="match status" value="1"/>
</dbReference>
<accession>A0A2Z5IPN0</accession>
<feature type="transmembrane region" description="Helical" evidence="7">
    <location>
        <begin position="175"/>
        <end position="197"/>
    </location>
</feature>
<evidence type="ECO:0000256" key="3">
    <source>
        <dbReference type="ARBA" id="ARBA00022475"/>
    </source>
</evidence>
<dbReference type="PROSITE" id="PS50928">
    <property type="entry name" value="ABC_TM1"/>
    <property type="match status" value="1"/>
</dbReference>
<evidence type="ECO:0000313" key="9">
    <source>
        <dbReference type="EMBL" id="AXE60560.1"/>
    </source>
</evidence>
<gene>
    <name evidence="9" type="ORF">DA803_00395</name>
</gene>
<dbReference type="PANTHER" id="PTHR43744:SF12">
    <property type="entry name" value="ABC TRANSPORTER PERMEASE PROTEIN MG189-RELATED"/>
    <property type="match status" value="1"/>
</dbReference>
<evidence type="ECO:0000256" key="6">
    <source>
        <dbReference type="ARBA" id="ARBA00023136"/>
    </source>
</evidence>
<feature type="transmembrane region" description="Helical" evidence="7">
    <location>
        <begin position="40"/>
        <end position="62"/>
    </location>
</feature>
<dbReference type="Proteomes" id="UP000252477">
    <property type="component" value="Chromosome"/>
</dbReference>
<dbReference type="OrthoDB" id="9787837at2"/>
<name>A0A2Z5IPN0_9BACT</name>
<protein>
    <submittedName>
        <fullName evidence="9">Carbohydrate ABC transporter permease</fullName>
    </submittedName>
</protein>
<keyword evidence="4 7" id="KW-0812">Transmembrane</keyword>
<keyword evidence="2 7" id="KW-0813">Transport</keyword>
<evidence type="ECO:0000256" key="4">
    <source>
        <dbReference type="ARBA" id="ARBA00022692"/>
    </source>
</evidence>
<dbReference type="GO" id="GO:0055085">
    <property type="term" value="P:transmembrane transport"/>
    <property type="evidence" value="ECO:0007669"/>
    <property type="project" value="InterPro"/>
</dbReference>
<dbReference type="PANTHER" id="PTHR43744">
    <property type="entry name" value="ABC TRANSPORTER PERMEASE PROTEIN MG189-RELATED-RELATED"/>
    <property type="match status" value="1"/>
</dbReference>
<evidence type="ECO:0000259" key="8">
    <source>
        <dbReference type="PROSITE" id="PS50928"/>
    </source>
</evidence>
<dbReference type="SUPFAM" id="SSF161098">
    <property type="entry name" value="MetI-like"/>
    <property type="match status" value="1"/>
</dbReference>
<evidence type="ECO:0000256" key="1">
    <source>
        <dbReference type="ARBA" id="ARBA00004651"/>
    </source>
</evidence>
<dbReference type="Pfam" id="PF00528">
    <property type="entry name" value="BPD_transp_1"/>
    <property type="match status" value="1"/>
</dbReference>
<feature type="transmembrane region" description="Helical" evidence="7">
    <location>
        <begin position="109"/>
        <end position="132"/>
    </location>
</feature>
<organism evidence="9 10">
    <name type="scientific">[Mycoplasma] phocae</name>
    <dbReference type="NCBI Taxonomy" id="142651"/>
    <lineage>
        <taxon>Bacteria</taxon>
        <taxon>Bacillati</taxon>
        <taxon>Mycoplasmatota</taxon>
        <taxon>Mycoplasmoidales</taxon>
        <taxon>Metamycoplasmataceae</taxon>
        <taxon>Metamycoplasma</taxon>
    </lineage>
</organism>
<feature type="transmembrane region" description="Helical" evidence="7">
    <location>
        <begin position="284"/>
        <end position="308"/>
    </location>
</feature>
<dbReference type="InterPro" id="IPR035906">
    <property type="entry name" value="MetI-like_sf"/>
</dbReference>
<dbReference type="Gene3D" id="1.10.3720.10">
    <property type="entry name" value="MetI-like"/>
    <property type="match status" value="1"/>
</dbReference>
<feature type="transmembrane region" description="Helical" evidence="7">
    <location>
        <begin position="144"/>
        <end position="163"/>
    </location>
</feature>
<dbReference type="KEGG" id="mpho:DA803_00395"/>
<evidence type="ECO:0000256" key="7">
    <source>
        <dbReference type="RuleBase" id="RU363032"/>
    </source>
</evidence>
<proteinExistence type="inferred from homology"/>
<reference evidence="9 10" key="1">
    <citation type="submission" date="2018-05" db="EMBL/GenBank/DDBJ databases">
        <title>Annotation of the Mycoplasma phocidae genome.</title>
        <authorList>
            <person name="Brown D.R."/>
            <person name="Kutish G.F."/>
            <person name="Frasca S.Jr."/>
        </authorList>
    </citation>
    <scope>NUCLEOTIDE SEQUENCE [LARGE SCALE GENOMIC DNA]</scope>
    <source>
        <strain evidence="9 10">105</strain>
    </source>
</reference>
<dbReference type="EMBL" id="CP029295">
    <property type="protein sequence ID" value="AXE60560.1"/>
    <property type="molecule type" value="Genomic_DNA"/>
</dbReference>
<keyword evidence="3" id="KW-1003">Cell membrane</keyword>
<keyword evidence="10" id="KW-1185">Reference proteome</keyword>
<dbReference type="GO" id="GO:0005886">
    <property type="term" value="C:plasma membrane"/>
    <property type="evidence" value="ECO:0007669"/>
    <property type="project" value="UniProtKB-SubCell"/>
</dbReference>
<feature type="domain" description="ABC transmembrane type-1" evidence="8">
    <location>
        <begin position="109"/>
        <end position="308"/>
    </location>
</feature>
<keyword evidence="6 7" id="KW-0472">Membrane</keyword>
<dbReference type="AlphaFoldDB" id="A0A2Z5IPN0"/>
<evidence type="ECO:0000313" key="10">
    <source>
        <dbReference type="Proteomes" id="UP000252477"/>
    </source>
</evidence>
<evidence type="ECO:0000256" key="2">
    <source>
        <dbReference type="ARBA" id="ARBA00022448"/>
    </source>
</evidence>